<keyword evidence="9 12" id="KW-0456">Lyase</keyword>
<dbReference type="InterPro" id="IPR020625">
    <property type="entry name" value="Schiff_base-form_aldolases_AS"/>
</dbReference>
<keyword evidence="17" id="KW-1185">Reference proteome</keyword>
<dbReference type="HOGENOM" id="CLU_049343_7_1_9"/>
<evidence type="ECO:0000256" key="15">
    <source>
        <dbReference type="PIRSR" id="PIRSR001365-2"/>
    </source>
</evidence>
<dbReference type="EC" id="4.3.3.7" evidence="4 12"/>
<dbReference type="GO" id="GO:0019877">
    <property type="term" value="P:diaminopimelate biosynthetic process"/>
    <property type="evidence" value="ECO:0007669"/>
    <property type="project" value="UniProtKB-UniRule"/>
</dbReference>
<keyword evidence="5 12" id="KW-0963">Cytoplasm</keyword>
<dbReference type="PANTHER" id="PTHR12128">
    <property type="entry name" value="DIHYDRODIPICOLINATE SYNTHASE"/>
    <property type="match status" value="1"/>
</dbReference>
<comment type="pathway">
    <text evidence="2 12">Amino-acid biosynthesis; L-lysine biosynthesis via DAP pathway; (S)-tetrahydrodipicolinate from L-aspartate: step 3/4.</text>
</comment>
<dbReference type="InterPro" id="IPR002220">
    <property type="entry name" value="DapA-like"/>
</dbReference>
<dbReference type="Pfam" id="PF00701">
    <property type="entry name" value="DHDPS"/>
    <property type="match status" value="1"/>
</dbReference>
<dbReference type="InterPro" id="IPR020624">
    <property type="entry name" value="Schiff_base-form_aldolases_CS"/>
</dbReference>
<dbReference type="Proteomes" id="UP000006866">
    <property type="component" value="Chromosome"/>
</dbReference>
<dbReference type="InterPro" id="IPR013785">
    <property type="entry name" value="Aldolase_TIM"/>
</dbReference>
<dbReference type="Gene3D" id="3.20.20.70">
    <property type="entry name" value="Aldolase class I"/>
    <property type="match status" value="1"/>
</dbReference>
<feature type="active site" description="Schiff-base intermediate with substrate" evidence="12 14">
    <location>
        <position position="162"/>
    </location>
</feature>
<gene>
    <name evidence="12" type="primary">dapA</name>
    <name evidence="16" type="ordered locus">Hprae_1081</name>
</gene>
<comment type="function">
    <text evidence="1 12">Catalyzes the condensation of (S)-aspartate-beta-semialdehyde [(S)-ASA] and pyruvate to 4-hydroxy-tetrahydrodipicolinate (HTPA).</text>
</comment>
<protein>
    <recommendedName>
        <fullName evidence="4 12">4-hydroxy-tetrahydrodipicolinate synthase</fullName>
        <shortName evidence="12">HTPA synthase</shortName>
        <ecNumber evidence="4 12">4.3.3.7</ecNumber>
    </recommendedName>
</protein>
<evidence type="ECO:0000256" key="1">
    <source>
        <dbReference type="ARBA" id="ARBA00003294"/>
    </source>
</evidence>
<dbReference type="GO" id="GO:0005829">
    <property type="term" value="C:cytosol"/>
    <property type="evidence" value="ECO:0007669"/>
    <property type="project" value="TreeGrafter"/>
</dbReference>
<dbReference type="PROSITE" id="PS00666">
    <property type="entry name" value="DHDPS_2"/>
    <property type="match status" value="1"/>
</dbReference>
<feature type="site" description="Part of a proton relay during catalysis" evidence="12">
    <location>
        <position position="44"/>
    </location>
</feature>
<dbReference type="GO" id="GO:0009089">
    <property type="term" value="P:lysine biosynthetic process via diaminopimelate"/>
    <property type="evidence" value="ECO:0007669"/>
    <property type="project" value="UniProtKB-UniRule"/>
</dbReference>
<evidence type="ECO:0000256" key="7">
    <source>
        <dbReference type="ARBA" id="ARBA00022915"/>
    </source>
</evidence>
<evidence type="ECO:0000256" key="3">
    <source>
        <dbReference type="ARBA" id="ARBA00007592"/>
    </source>
</evidence>
<comment type="subcellular location">
    <subcellularLocation>
        <location evidence="12">Cytoplasm</location>
    </subcellularLocation>
</comment>
<dbReference type="PANTHER" id="PTHR12128:SF66">
    <property type="entry name" value="4-HYDROXY-2-OXOGLUTARATE ALDOLASE, MITOCHONDRIAL"/>
    <property type="match status" value="1"/>
</dbReference>
<evidence type="ECO:0000256" key="10">
    <source>
        <dbReference type="ARBA" id="ARBA00023270"/>
    </source>
</evidence>
<dbReference type="AlphaFoldDB" id="E3DLN5"/>
<evidence type="ECO:0000256" key="2">
    <source>
        <dbReference type="ARBA" id="ARBA00005120"/>
    </source>
</evidence>
<evidence type="ECO:0000256" key="8">
    <source>
        <dbReference type="ARBA" id="ARBA00023154"/>
    </source>
</evidence>
<proteinExistence type="inferred from homology"/>
<evidence type="ECO:0000256" key="14">
    <source>
        <dbReference type="PIRSR" id="PIRSR001365-1"/>
    </source>
</evidence>
<accession>E3DLN5</accession>
<dbReference type="NCBIfam" id="TIGR00674">
    <property type="entry name" value="dapA"/>
    <property type="match status" value="1"/>
</dbReference>
<evidence type="ECO:0000256" key="4">
    <source>
        <dbReference type="ARBA" id="ARBA00012086"/>
    </source>
</evidence>
<dbReference type="SMART" id="SM01130">
    <property type="entry name" value="DHDPS"/>
    <property type="match status" value="1"/>
</dbReference>
<dbReference type="EMBL" id="CP002175">
    <property type="protein sequence ID" value="ADO77232.1"/>
    <property type="molecule type" value="Genomic_DNA"/>
</dbReference>
<comment type="subunit">
    <text evidence="12">Homotetramer; dimer of dimers.</text>
</comment>
<evidence type="ECO:0000256" key="11">
    <source>
        <dbReference type="ARBA" id="ARBA00047836"/>
    </source>
</evidence>
<comment type="caution">
    <text evidence="12">Was originally thought to be a dihydrodipicolinate synthase (DHDPS), catalyzing the condensation of (S)-aspartate-beta-semialdehyde [(S)-ASA] and pyruvate to dihydrodipicolinate (DHDP). However, it was shown in E.coli that the product of the enzymatic reaction is not dihydrodipicolinate but in fact (4S)-4-hydroxy-2,3,4,5-tetrahydro-(2S)-dipicolinic acid (HTPA), and that the consecutive dehydration reaction leading to DHDP is not spontaneous but catalyzed by DapB.</text>
</comment>
<dbReference type="HAMAP" id="MF_00418">
    <property type="entry name" value="DapA"/>
    <property type="match status" value="1"/>
</dbReference>
<organism evidence="16 17">
    <name type="scientific">Halanaerobium praevalens (strain ATCC 33744 / DSM 2228 / GSL)</name>
    <dbReference type="NCBI Taxonomy" id="572479"/>
    <lineage>
        <taxon>Bacteria</taxon>
        <taxon>Bacillati</taxon>
        <taxon>Bacillota</taxon>
        <taxon>Clostridia</taxon>
        <taxon>Halanaerobiales</taxon>
        <taxon>Halanaerobiaceae</taxon>
        <taxon>Halanaerobium</taxon>
    </lineage>
</organism>
<dbReference type="UniPathway" id="UPA00034">
    <property type="reaction ID" value="UER00017"/>
</dbReference>
<comment type="catalytic activity">
    <reaction evidence="11 12">
        <text>L-aspartate 4-semialdehyde + pyruvate = (2S,4S)-4-hydroxy-2,3,4,5-tetrahydrodipicolinate + H2O + H(+)</text>
        <dbReference type="Rhea" id="RHEA:34171"/>
        <dbReference type="ChEBI" id="CHEBI:15361"/>
        <dbReference type="ChEBI" id="CHEBI:15377"/>
        <dbReference type="ChEBI" id="CHEBI:15378"/>
        <dbReference type="ChEBI" id="CHEBI:67139"/>
        <dbReference type="ChEBI" id="CHEBI:537519"/>
        <dbReference type="EC" id="4.3.3.7"/>
    </reaction>
</comment>
<sequence>MFKGVGTALITPFKDNGEIDYQIFENLLEQQLENEIDALIVLGTTGESPTIELQEREKLTKMAVQKAAGKIPVIVGTGTNKTTKVVKLNQLAEKNGADGLLIVTPYYNKTNQRGLIDHYTYIAQRTKLPIIAYNVPSRTGVNIEPETFKKMAAAEANIVALKEASGDISQILNLIEITDSQQAIFSGNDDQVLPLMMAGGDGVISVFSNLLPGVMKEISSLILAEDYVAARKLHYKYLKLMRLIFIDVNPIPIKFAMQQLGLANNNLRRPLVNLSKADQNLILTEMKELDIL</sequence>
<keyword evidence="6 12" id="KW-0028">Amino-acid biosynthesis</keyword>
<dbReference type="PIRSF" id="PIRSF001365">
    <property type="entry name" value="DHDPS"/>
    <property type="match status" value="1"/>
</dbReference>
<dbReference type="PATRIC" id="fig|572479.3.peg.1094"/>
<dbReference type="CDD" id="cd00950">
    <property type="entry name" value="DHDPS"/>
    <property type="match status" value="1"/>
</dbReference>
<name>E3DLN5_HALPG</name>
<keyword evidence="10 12" id="KW-0704">Schiff base</keyword>
<evidence type="ECO:0000256" key="5">
    <source>
        <dbReference type="ARBA" id="ARBA00022490"/>
    </source>
</evidence>
<evidence type="ECO:0000313" key="16">
    <source>
        <dbReference type="EMBL" id="ADO77232.1"/>
    </source>
</evidence>
<dbReference type="OrthoDB" id="9782828at2"/>
<keyword evidence="8 12" id="KW-0457">Lysine biosynthesis</keyword>
<dbReference type="SUPFAM" id="SSF51569">
    <property type="entry name" value="Aldolase"/>
    <property type="match status" value="1"/>
</dbReference>
<evidence type="ECO:0000256" key="13">
    <source>
        <dbReference type="PIRNR" id="PIRNR001365"/>
    </source>
</evidence>
<dbReference type="PRINTS" id="PR00146">
    <property type="entry name" value="DHPICSNTHASE"/>
</dbReference>
<evidence type="ECO:0000256" key="9">
    <source>
        <dbReference type="ARBA" id="ARBA00023239"/>
    </source>
</evidence>
<feature type="active site" description="Proton donor/acceptor" evidence="12 14">
    <location>
        <position position="133"/>
    </location>
</feature>
<feature type="binding site" evidence="12 15">
    <location>
        <position position="45"/>
    </location>
    <ligand>
        <name>pyruvate</name>
        <dbReference type="ChEBI" id="CHEBI:15361"/>
    </ligand>
</feature>
<dbReference type="GO" id="GO:0008840">
    <property type="term" value="F:4-hydroxy-tetrahydrodipicolinate synthase activity"/>
    <property type="evidence" value="ECO:0007669"/>
    <property type="project" value="UniProtKB-UniRule"/>
</dbReference>
<feature type="binding site" evidence="12 15">
    <location>
        <position position="204"/>
    </location>
    <ligand>
        <name>pyruvate</name>
        <dbReference type="ChEBI" id="CHEBI:15361"/>
    </ligand>
</feature>
<feature type="site" description="Part of a proton relay during catalysis" evidence="12">
    <location>
        <position position="107"/>
    </location>
</feature>
<dbReference type="PROSITE" id="PS00665">
    <property type="entry name" value="DHDPS_1"/>
    <property type="match status" value="1"/>
</dbReference>
<reference evidence="17" key="1">
    <citation type="submission" date="2010-10" db="EMBL/GenBank/DDBJ databases">
        <title>The complete genome of Halanaerobium praevalens DSM 2228.</title>
        <authorList>
            <consortium name="US DOE Joint Genome Institute (JGI-PGF)"/>
            <person name="Lucas S."/>
            <person name="Copeland A."/>
            <person name="Lapidus A."/>
            <person name="Glavina del Rio T."/>
            <person name="Dalin E."/>
            <person name="Tice H."/>
            <person name="Bruce D."/>
            <person name="Goodwin L."/>
            <person name="Pitluck S."/>
            <person name="Kyrpides N."/>
            <person name="Mavromatis K."/>
            <person name="Ivanova N."/>
            <person name="Ovchinnikova G."/>
            <person name="Chertkov O."/>
            <person name="Detter J.C."/>
            <person name="Han C."/>
            <person name="Larimer F."/>
            <person name="Land M."/>
            <person name="Hauser L."/>
            <person name="Markowitz V."/>
            <person name="Cheng J.-F."/>
            <person name="Hugenholtz P."/>
            <person name="Woyke T."/>
            <person name="Wu D."/>
            <person name="Tindall B."/>
            <person name="Pomrenke H.G."/>
            <person name="Brambilla E."/>
            <person name="Klenk H.-P."/>
            <person name="Eisen J.A."/>
        </authorList>
    </citation>
    <scope>NUCLEOTIDE SEQUENCE [LARGE SCALE GENOMIC DNA]</scope>
    <source>
        <strain evidence="17">ATCC 33744 / DSM 2228 / GSL</strain>
    </source>
</reference>
<dbReference type="eggNOG" id="COG0329">
    <property type="taxonomic scope" value="Bacteria"/>
</dbReference>
<dbReference type="KEGG" id="hpk:Hprae_1081"/>
<dbReference type="RefSeq" id="WP_014553262.1">
    <property type="nucleotide sequence ID" value="NC_017455.1"/>
</dbReference>
<keyword evidence="7 12" id="KW-0220">Diaminopimelate biosynthesis</keyword>
<dbReference type="InterPro" id="IPR005263">
    <property type="entry name" value="DapA"/>
</dbReference>
<evidence type="ECO:0000313" key="17">
    <source>
        <dbReference type="Proteomes" id="UP000006866"/>
    </source>
</evidence>
<reference evidence="16 17" key="2">
    <citation type="journal article" date="2011" name="Stand. Genomic Sci.">
        <title>Complete genome sequence of the extremely halophilic Halanaerobium praevalens type strain (GSL).</title>
        <authorList>
            <person name="Ivanova N."/>
            <person name="Sikorski J."/>
            <person name="Chertkov O."/>
            <person name="Nolan M."/>
            <person name="Lucas S."/>
            <person name="Hammon N."/>
            <person name="Deshpande S."/>
            <person name="Cheng J.F."/>
            <person name="Tapia R."/>
            <person name="Han C."/>
            <person name="Goodwin L."/>
            <person name="Pitluck S."/>
            <person name="Huntemann M."/>
            <person name="Liolios K."/>
            <person name="Pagani I."/>
            <person name="Mavromatis K."/>
            <person name="Ovchinikova G."/>
            <person name="Pati A."/>
            <person name="Chen A."/>
            <person name="Palaniappan K."/>
            <person name="Land M."/>
            <person name="Hauser L."/>
            <person name="Brambilla E.M."/>
            <person name="Kannan K.P."/>
            <person name="Rohde M."/>
            <person name="Tindall B.J."/>
            <person name="Goker M."/>
            <person name="Detter J.C."/>
            <person name="Woyke T."/>
            <person name="Bristow J."/>
            <person name="Eisen J.A."/>
            <person name="Markowitz V."/>
            <person name="Hugenholtz P."/>
            <person name="Kyrpides N.C."/>
            <person name="Klenk H.P."/>
            <person name="Lapidus A."/>
        </authorList>
    </citation>
    <scope>NUCLEOTIDE SEQUENCE [LARGE SCALE GENOMIC DNA]</scope>
    <source>
        <strain evidence="17">ATCC 33744 / DSM 2228 / GSL</strain>
    </source>
</reference>
<evidence type="ECO:0000256" key="6">
    <source>
        <dbReference type="ARBA" id="ARBA00022605"/>
    </source>
</evidence>
<dbReference type="STRING" id="572479.Hprae_1081"/>
<comment type="similarity">
    <text evidence="3 12 13">Belongs to the DapA family.</text>
</comment>
<evidence type="ECO:0000256" key="12">
    <source>
        <dbReference type="HAMAP-Rule" id="MF_00418"/>
    </source>
</evidence>